<organism evidence="1">
    <name type="scientific">Clastoptera arizonana</name>
    <name type="common">Arizona spittle bug</name>
    <dbReference type="NCBI Taxonomy" id="38151"/>
    <lineage>
        <taxon>Eukaryota</taxon>
        <taxon>Metazoa</taxon>
        <taxon>Ecdysozoa</taxon>
        <taxon>Arthropoda</taxon>
        <taxon>Hexapoda</taxon>
        <taxon>Insecta</taxon>
        <taxon>Pterygota</taxon>
        <taxon>Neoptera</taxon>
        <taxon>Paraneoptera</taxon>
        <taxon>Hemiptera</taxon>
        <taxon>Auchenorrhyncha</taxon>
        <taxon>Cercopoidea</taxon>
        <taxon>Clastopteridae</taxon>
        <taxon>Clastoptera</taxon>
    </lineage>
</organism>
<reference evidence="1" key="1">
    <citation type="submission" date="2015-12" db="EMBL/GenBank/DDBJ databases">
        <title>De novo transcriptome assembly of four potential Pierce s Disease insect vectors from Arizona vineyards.</title>
        <authorList>
            <person name="Tassone E.E."/>
        </authorList>
    </citation>
    <scope>NUCLEOTIDE SEQUENCE</scope>
</reference>
<dbReference type="AlphaFoldDB" id="A0A1B6CMB1"/>
<sequence length="123" mass="14325">FAHLINTQKPKVDSLLFDFKFYARTINYTNIIFDQKEMAVLDKGLNYNLPKKGFKNLFDEIINAECAIKAIPNLEDRETSRHVFSRKLHRKLSNSSSRQAHISNTQLNNFKVLANIKDKLIKN</sequence>
<evidence type="ECO:0000313" key="1">
    <source>
        <dbReference type="EMBL" id="JAS14572.1"/>
    </source>
</evidence>
<dbReference type="EMBL" id="GEDC01022726">
    <property type="protein sequence ID" value="JAS14572.1"/>
    <property type="molecule type" value="Transcribed_RNA"/>
</dbReference>
<gene>
    <name evidence="1" type="ORF">g.44916</name>
</gene>
<accession>A0A1B6CMB1</accession>
<feature type="non-terminal residue" evidence="1">
    <location>
        <position position="123"/>
    </location>
</feature>
<feature type="non-terminal residue" evidence="1">
    <location>
        <position position="1"/>
    </location>
</feature>
<proteinExistence type="predicted"/>
<protein>
    <submittedName>
        <fullName evidence="1">Uncharacterized protein</fullName>
    </submittedName>
</protein>
<name>A0A1B6CMB1_9HEMI</name>